<dbReference type="RefSeq" id="WP_263071079.1">
    <property type="nucleotide sequence ID" value="NZ_JAOUSF010000001.1"/>
</dbReference>
<dbReference type="GO" id="GO:0008725">
    <property type="term" value="F:DNA-3-methyladenine glycosylase activity"/>
    <property type="evidence" value="ECO:0007669"/>
    <property type="project" value="UniProtKB-EC"/>
</dbReference>
<keyword evidence="2" id="KW-0227">DNA damage</keyword>
<feature type="binding site" evidence="9">
    <location>
        <position position="179"/>
    </location>
    <ligand>
        <name>Zn(2+)</name>
        <dbReference type="ChEBI" id="CHEBI:29105"/>
    </ligand>
</feature>
<evidence type="ECO:0000256" key="5">
    <source>
        <dbReference type="ARBA" id="ARBA00023204"/>
    </source>
</evidence>
<comment type="catalytic activity">
    <reaction evidence="6">
        <text>Hydrolysis of alkylated DNA, releasing 3-methyladenine.</text>
        <dbReference type="EC" id="3.2.2.20"/>
    </reaction>
</comment>
<dbReference type="AlphaFoldDB" id="A0AAE3IQN4"/>
<feature type="binding site" evidence="9">
    <location>
        <position position="175"/>
    </location>
    <ligand>
        <name>Zn(2+)</name>
        <dbReference type="ChEBI" id="CHEBI:29105"/>
    </ligand>
</feature>
<evidence type="ECO:0000256" key="9">
    <source>
        <dbReference type="PIRSR" id="PIRSR605019-1"/>
    </source>
</evidence>
<evidence type="ECO:0000256" key="8">
    <source>
        <dbReference type="ARBA" id="ARBA00066766"/>
    </source>
</evidence>
<keyword evidence="4 9" id="KW-0862">Zinc</keyword>
<dbReference type="GO" id="GO:0006284">
    <property type="term" value="P:base-excision repair"/>
    <property type="evidence" value="ECO:0007669"/>
    <property type="project" value="InterPro"/>
</dbReference>
<proteinExistence type="predicted"/>
<evidence type="ECO:0000256" key="7">
    <source>
        <dbReference type="ARBA" id="ARBA00057608"/>
    </source>
</evidence>
<dbReference type="InterPro" id="IPR005019">
    <property type="entry name" value="Adenine_glyco"/>
</dbReference>
<organism evidence="10 11">
    <name type="scientific">Perspicuibacillus lycopersici</name>
    <dbReference type="NCBI Taxonomy" id="1325689"/>
    <lineage>
        <taxon>Bacteria</taxon>
        <taxon>Bacillati</taxon>
        <taxon>Bacillota</taxon>
        <taxon>Bacilli</taxon>
        <taxon>Bacillales</taxon>
        <taxon>Bacillaceae</taxon>
        <taxon>Perspicuibacillus</taxon>
    </lineage>
</organism>
<evidence type="ECO:0000313" key="11">
    <source>
        <dbReference type="Proteomes" id="UP001209318"/>
    </source>
</evidence>
<comment type="function">
    <text evidence="7">Hydrolysis of the deoxyribose N-glycosidic bond to excise 3-methyladenine from the damaged DNA polymer formed by alkylation lesions.</text>
</comment>
<comment type="caution">
    <text evidence="10">The sequence shown here is derived from an EMBL/GenBank/DDBJ whole genome shotgun (WGS) entry which is preliminary data.</text>
</comment>
<dbReference type="EMBL" id="JAOUSF010000001">
    <property type="protein sequence ID" value="MCU9611943.1"/>
    <property type="molecule type" value="Genomic_DNA"/>
</dbReference>
<feature type="binding site" evidence="9">
    <location>
        <position position="4"/>
    </location>
    <ligand>
        <name>Zn(2+)</name>
        <dbReference type="ChEBI" id="CHEBI:29105"/>
    </ligand>
</feature>
<protein>
    <recommendedName>
        <fullName evidence="8">DNA-3-methyladenine glycosylase I</fullName>
        <ecNumber evidence="8">3.2.2.20</ecNumber>
    </recommendedName>
</protein>
<dbReference type="Gene3D" id="1.10.340.30">
    <property type="entry name" value="Hypothetical protein, domain 2"/>
    <property type="match status" value="1"/>
</dbReference>
<name>A0AAE3IQN4_9BACI</name>
<evidence type="ECO:0000256" key="6">
    <source>
        <dbReference type="ARBA" id="ARBA00052558"/>
    </source>
</evidence>
<dbReference type="Pfam" id="PF03352">
    <property type="entry name" value="Adenine_glyco"/>
    <property type="match status" value="1"/>
</dbReference>
<sequence>MKRCQWVTENPLYIEYHDREWGIPVLEDGKLFEMLLLEGAQAGLSWITILKRRDNYRFAFDNFDYEKIATYSEEKILQLKQNEGIIRNERKIRSAVENAKQFIQIQKEFGSFSKYLWSFTNGEPIINSWNEADKIPAQTELSQKISKDLKKRGFSFVGPVIIYSFLQATGVVNDHLLSCFCHPTQKLHKQSKGKSVN</sequence>
<keyword evidence="5" id="KW-0234">DNA repair</keyword>
<dbReference type="SUPFAM" id="SSF48150">
    <property type="entry name" value="DNA-glycosylase"/>
    <property type="match status" value="1"/>
</dbReference>
<dbReference type="PANTHER" id="PTHR31116:SF29">
    <property type="entry name" value="DNA GLYCOSYLASE SUPERFAMILY PROTEIN"/>
    <property type="match status" value="1"/>
</dbReference>
<keyword evidence="11" id="KW-1185">Reference proteome</keyword>
<dbReference type="InterPro" id="IPR011257">
    <property type="entry name" value="DNA_glycosylase"/>
</dbReference>
<dbReference type="Proteomes" id="UP001209318">
    <property type="component" value="Unassembled WGS sequence"/>
</dbReference>
<dbReference type="EC" id="3.2.2.20" evidence="8"/>
<evidence type="ECO:0000256" key="4">
    <source>
        <dbReference type="ARBA" id="ARBA00022833"/>
    </source>
</evidence>
<keyword evidence="3" id="KW-0378">Hydrolase</keyword>
<feature type="binding site" evidence="9">
    <location>
        <position position="17"/>
    </location>
    <ligand>
        <name>Zn(2+)</name>
        <dbReference type="ChEBI" id="CHEBI:29105"/>
    </ligand>
</feature>
<gene>
    <name evidence="10" type="ORF">OEV98_00035</name>
</gene>
<dbReference type="GO" id="GO:0046872">
    <property type="term" value="F:metal ion binding"/>
    <property type="evidence" value="ECO:0007669"/>
    <property type="project" value="UniProtKB-KW"/>
</dbReference>
<accession>A0AAE3IQN4</accession>
<evidence type="ECO:0000256" key="2">
    <source>
        <dbReference type="ARBA" id="ARBA00022763"/>
    </source>
</evidence>
<evidence type="ECO:0000256" key="1">
    <source>
        <dbReference type="ARBA" id="ARBA00022723"/>
    </source>
</evidence>
<evidence type="ECO:0000256" key="3">
    <source>
        <dbReference type="ARBA" id="ARBA00022801"/>
    </source>
</evidence>
<evidence type="ECO:0000313" key="10">
    <source>
        <dbReference type="EMBL" id="MCU9611943.1"/>
    </source>
</evidence>
<dbReference type="PANTHER" id="PTHR31116">
    <property type="entry name" value="OS04G0501200 PROTEIN"/>
    <property type="match status" value="1"/>
</dbReference>
<keyword evidence="1 9" id="KW-0479">Metal-binding</keyword>
<reference evidence="10" key="1">
    <citation type="submission" date="2022-10" db="EMBL/GenBank/DDBJ databases">
        <title>Description of Fervidibacillus gen. nov. in the family Fervidibacillaceae fam. nov. with two species, Fervidibacillus albus sp. nov., and Fervidibacillus halotolerans sp. nov., isolated from tidal flat sediments.</title>
        <authorList>
            <person name="Kwon K.K."/>
            <person name="Yang S.-H."/>
        </authorList>
    </citation>
    <scope>NUCLEOTIDE SEQUENCE</scope>
    <source>
        <strain evidence="10">JCM 19140</strain>
    </source>
</reference>
<dbReference type="FunFam" id="1.10.340.30:FF:000009">
    <property type="entry name" value="DNA-3-methyladenine glycosylase I"/>
    <property type="match status" value="1"/>
</dbReference>